<feature type="compositionally biased region" description="Basic residues" evidence="1">
    <location>
        <begin position="87"/>
        <end position="96"/>
    </location>
</feature>
<dbReference type="AlphaFoldDB" id="A0AAD8ZZ21"/>
<organism evidence="2 3">
    <name type="scientific">Colletotrichum chrysophilum</name>
    <dbReference type="NCBI Taxonomy" id="1836956"/>
    <lineage>
        <taxon>Eukaryota</taxon>
        <taxon>Fungi</taxon>
        <taxon>Dikarya</taxon>
        <taxon>Ascomycota</taxon>
        <taxon>Pezizomycotina</taxon>
        <taxon>Sordariomycetes</taxon>
        <taxon>Hypocreomycetidae</taxon>
        <taxon>Glomerellales</taxon>
        <taxon>Glomerellaceae</taxon>
        <taxon>Colletotrichum</taxon>
        <taxon>Colletotrichum gloeosporioides species complex</taxon>
    </lineage>
</organism>
<comment type="caution">
    <text evidence="2">The sequence shown here is derived from an EMBL/GenBank/DDBJ whole genome shotgun (WGS) entry which is preliminary data.</text>
</comment>
<keyword evidence="3" id="KW-1185">Reference proteome</keyword>
<name>A0AAD8ZZ21_9PEZI</name>
<dbReference type="Proteomes" id="UP001243330">
    <property type="component" value="Unassembled WGS sequence"/>
</dbReference>
<accession>A0AAD8ZZ21</accession>
<evidence type="ECO:0000313" key="2">
    <source>
        <dbReference type="EMBL" id="KAK1837984.1"/>
    </source>
</evidence>
<protein>
    <submittedName>
        <fullName evidence="2">Uncharacterized protein</fullName>
    </submittedName>
</protein>
<proteinExistence type="predicted"/>
<reference evidence="2" key="1">
    <citation type="submission" date="2023-01" db="EMBL/GenBank/DDBJ databases">
        <title>Colletotrichum chrysophilum M932 genome sequence.</title>
        <authorList>
            <person name="Baroncelli R."/>
        </authorList>
    </citation>
    <scope>NUCLEOTIDE SEQUENCE</scope>
    <source>
        <strain evidence="2">M932</strain>
    </source>
</reference>
<sequence length="216" mass="24456">MLEKAVKAMEKAGEYNFAGGTQGFWRRLDQQMGMASRENEALKDVFREIEKDMPLGPEPPATETETERWVSVFSKAPPTAATDTQRKRTRRQRQQHQSKSPDRPAEWSAQRPSCSSSLSSLPRIELPGSGFWRSLRHGTQQTFAWVEFCKAMCSIGCSMEPAGGSAVRFVRCDSEGGRVFSIVYHEPHGESGETTLNLGQARRSWLKRLERRIVFD</sequence>
<evidence type="ECO:0000313" key="3">
    <source>
        <dbReference type="Proteomes" id="UP001243330"/>
    </source>
</evidence>
<gene>
    <name evidence="2" type="ORF">CCHR01_19395</name>
</gene>
<evidence type="ECO:0000256" key="1">
    <source>
        <dbReference type="SAM" id="MobiDB-lite"/>
    </source>
</evidence>
<dbReference type="EMBL" id="JAQOWY010000941">
    <property type="protein sequence ID" value="KAK1837984.1"/>
    <property type="molecule type" value="Genomic_DNA"/>
</dbReference>
<feature type="region of interest" description="Disordered" evidence="1">
    <location>
        <begin position="50"/>
        <end position="121"/>
    </location>
</feature>